<reference evidence="1 2" key="1">
    <citation type="submission" date="2015-05" db="EMBL/GenBank/DDBJ databases">
        <authorList>
            <person name="Goodhead I."/>
        </authorList>
    </citation>
    <scope>NUCLEOTIDE SEQUENCE [LARGE SCALE GENOMIC DNA]</scope>
    <source>
        <strain evidence="2">morsitans</strain>
    </source>
</reference>
<protein>
    <submittedName>
        <fullName evidence="1">Uncharacterized protein</fullName>
    </submittedName>
</protein>
<dbReference type="Proteomes" id="UP000245838">
    <property type="component" value="Chromosome sggmmb4_Chromosome"/>
</dbReference>
<evidence type="ECO:0000313" key="2">
    <source>
        <dbReference type="Proteomes" id="UP000245838"/>
    </source>
</evidence>
<dbReference type="EMBL" id="LN854557">
    <property type="protein sequence ID" value="CRL44790.1"/>
    <property type="molecule type" value="Genomic_DNA"/>
</dbReference>
<dbReference type="RefSeq" id="WP_166506558.1">
    <property type="nucleotide sequence ID" value="NZ_LN854557.1"/>
</dbReference>
<evidence type="ECO:0000313" key="1">
    <source>
        <dbReference type="EMBL" id="CRL44790.1"/>
    </source>
</evidence>
<gene>
    <name evidence="1" type="ORF">SGGMMB4_02092</name>
</gene>
<dbReference type="AlphaFoldDB" id="A0A193QIN6"/>
<sequence length="94" mass="10765">MNSSTTEHTELMRWKKQAGPHKWESFALLAGTSTGYLNQLVYGFRRASAEKAMRISQATKNWSDPEPVAKEALVFAPIRTKKTLTKQHYKYFTA</sequence>
<organism evidence="1 2">
    <name type="scientific">Sodalis glossinidius (strain morsitans)</name>
    <dbReference type="NCBI Taxonomy" id="343509"/>
    <lineage>
        <taxon>Bacteria</taxon>
        <taxon>Pseudomonadati</taxon>
        <taxon>Pseudomonadota</taxon>
        <taxon>Gammaproteobacteria</taxon>
        <taxon>Enterobacterales</taxon>
        <taxon>Bruguierivoracaceae</taxon>
        <taxon>Sodalis</taxon>
    </lineage>
</organism>
<proteinExistence type="predicted"/>
<name>A0A193QIN6_SODGM</name>
<accession>A0A193QIN6</accession>